<reference evidence="3" key="2">
    <citation type="submission" date="2021-11" db="EMBL/GenBank/DDBJ databases">
        <authorList>
            <consortium name="Genoscope - CEA"/>
            <person name="William W."/>
        </authorList>
    </citation>
    <scope>NUCLEOTIDE SEQUENCE</scope>
</reference>
<organism evidence="2">
    <name type="scientific">Pelagomonas calceolata</name>
    <dbReference type="NCBI Taxonomy" id="35677"/>
    <lineage>
        <taxon>Eukaryota</taxon>
        <taxon>Sar</taxon>
        <taxon>Stramenopiles</taxon>
        <taxon>Ochrophyta</taxon>
        <taxon>Pelagophyceae</taxon>
        <taxon>Pelagomonadales</taxon>
        <taxon>Pelagomonadaceae</taxon>
        <taxon>Pelagomonas</taxon>
    </lineage>
</organism>
<evidence type="ECO:0000313" key="4">
    <source>
        <dbReference type="Proteomes" id="UP000789595"/>
    </source>
</evidence>
<protein>
    <submittedName>
        <fullName evidence="2">Uncharacterized protein</fullName>
    </submittedName>
</protein>
<name>A0A7S4A0P4_9STRA</name>
<evidence type="ECO:0000313" key="2">
    <source>
        <dbReference type="EMBL" id="CAE0700283.1"/>
    </source>
</evidence>
<dbReference type="EMBL" id="CAKKNE010000005">
    <property type="protein sequence ID" value="CAH0377805.1"/>
    <property type="molecule type" value="Genomic_DNA"/>
</dbReference>
<dbReference type="OrthoDB" id="6362633at2759"/>
<evidence type="ECO:0000313" key="3">
    <source>
        <dbReference type="EMBL" id="CAH0377805.1"/>
    </source>
</evidence>
<keyword evidence="4" id="KW-1185">Reference proteome</keyword>
<proteinExistence type="predicted"/>
<gene>
    <name evidence="2" type="ORF">PCAL00307_LOCUS15719</name>
    <name evidence="3" type="ORF">PECAL_5P23250</name>
</gene>
<sequence>MSAKIPGGKPTDDTKKKPAERRRNRTNYRCSKCGQPKRGHVCPYQPRVVKDPTAPAVPTRNAAVQVEMDERLAVRHLSLAAQGYPESYGEIPPPPPPGAPPNYSPGGSGASPDLSFSGDLSLGSAGALPLSPG</sequence>
<dbReference type="Proteomes" id="UP000789595">
    <property type="component" value="Unassembled WGS sequence"/>
</dbReference>
<dbReference type="EMBL" id="HBIW01018267">
    <property type="protein sequence ID" value="CAE0700283.1"/>
    <property type="molecule type" value="Transcribed_RNA"/>
</dbReference>
<feature type="region of interest" description="Disordered" evidence="1">
    <location>
        <begin position="1"/>
        <end position="56"/>
    </location>
</feature>
<feature type="compositionally biased region" description="Pro residues" evidence="1">
    <location>
        <begin position="91"/>
        <end position="103"/>
    </location>
</feature>
<accession>A0A7S4A0P4</accession>
<evidence type="ECO:0000256" key="1">
    <source>
        <dbReference type="SAM" id="MobiDB-lite"/>
    </source>
</evidence>
<feature type="region of interest" description="Disordered" evidence="1">
    <location>
        <begin position="84"/>
        <end position="133"/>
    </location>
</feature>
<dbReference type="AlphaFoldDB" id="A0A7S4A0P4"/>
<feature type="compositionally biased region" description="Low complexity" evidence="1">
    <location>
        <begin position="110"/>
        <end position="133"/>
    </location>
</feature>
<reference evidence="2" key="1">
    <citation type="submission" date="2021-01" db="EMBL/GenBank/DDBJ databases">
        <authorList>
            <person name="Corre E."/>
            <person name="Pelletier E."/>
            <person name="Niang G."/>
            <person name="Scheremetjew M."/>
            <person name="Finn R."/>
            <person name="Kale V."/>
            <person name="Holt S."/>
            <person name="Cochrane G."/>
            <person name="Meng A."/>
            <person name="Brown T."/>
            <person name="Cohen L."/>
        </authorList>
    </citation>
    <scope>NUCLEOTIDE SEQUENCE</scope>
    <source>
        <strain evidence="2">CCMP1756</strain>
    </source>
</reference>